<dbReference type="EMBL" id="AUZX01003095">
    <property type="protein sequence ID" value="EQD74840.1"/>
    <property type="molecule type" value="Genomic_DNA"/>
</dbReference>
<sequence length="259" mass="29543">MVIDMNDEQLRTLADLQAFLTGTVAMDFTVAANERYEFIARTVRRFGYTRLKRADQAVVLRFLERVSGYSRQQLTRLVKRGRERRPLVKRYRGSRTSFARLYTGADVLLLAHTDTLHGTRSGLATKKLMERAYGIFGDNRYRRLATISVAHLYNLRQHPGYRHQRQVWTKTRPATVPIGERRAPTPNNRPGYLRVDSVHQGDQDGLKGVYPINAVDSVTQYEGVATCERISEAFLIPVLEALLLSFPFVILGFHSDNGS</sequence>
<reference evidence="1" key="2">
    <citation type="journal article" date="2014" name="ISME J.">
        <title>Microbial stratification in low pH oxic and suboxic macroscopic growths along an acid mine drainage.</title>
        <authorList>
            <person name="Mendez-Garcia C."/>
            <person name="Mesa V."/>
            <person name="Sprenger R.R."/>
            <person name="Richter M."/>
            <person name="Diez M.S."/>
            <person name="Solano J."/>
            <person name="Bargiela R."/>
            <person name="Golyshina O.V."/>
            <person name="Manteca A."/>
            <person name="Ramos J.L."/>
            <person name="Gallego J.R."/>
            <person name="Llorente I."/>
            <person name="Martins Dos Santos V.A."/>
            <person name="Jensen O.N."/>
            <person name="Pelaez A.I."/>
            <person name="Sanchez J."/>
            <person name="Ferrer M."/>
        </authorList>
    </citation>
    <scope>NUCLEOTIDE SEQUENCE</scope>
</reference>
<proteinExistence type="predicted"/>
<accession>T1CXJ5</accession>
<name>T1CXJ5_9ZZZZ</name>
<protein>
    <submittedName>
        <fullName evidence="1">Integrase, catalytic region</fullName>
    </submittedName>
</protein>
<evidence type="ECO:0000313" key="1">
    <source>
        <dbReference type="EMBL" id="EQD74840.1"/>
    </source>
</evidence>
<feature type="non-terminal residue" evidence="1">
    <location>
        <position position="259"/>
    </location>
</feature>
<organism evidence="1">
    <name type="scientific">mine drainage metagenome</name>
    <dbReference type="NCBI Taxonomy" id="410659"/>
    <lineage>
        <taxon>unclassified sequences</taxon>
        <taxon>metagenomes</taxon>
        <taxon>ecological metagenomes</taxon>
    </lineage>
</organism>
<dbReference type="AlphaFoldDB" id="T1CXJ5"/>
<gene>
    <name evidence="1" type="ORF">B1A_04274</name>
</gene>
<comment type="caution">
    <text evidence="1">The sequence shown here is derived from an EMBL/GenBank/DDBJ whole genome shotgun (WGS) entry which is preliminary data.</text>
</comment>
<reference evidence="1" key="1">
    <citation type="submission" date="2013-08" db="EMBL/GenBank/DDBJ databases">
        <authorList>
            <person name="Mendez C."/>
            <person name="Richter M."/>
            <person name="Ferrer M."/>
            <person name="Sanchez J."/>
        </authorList>
    </citation>
    <scope>NUCLEOTIDE SEQUENCE</scope>
</reference>